<dbReference type="AlphaFoldDB" id="A0A150MRJ8"/>
<accession>A0A150MRJ8</accession>
<evidence type="ECO:0000313" key="1">
    <source>
        <dbReference type="EMBL" id="KYD27108.1"/>
    </source>
</evidence>
<sequence>MYFHGKKLKRTRRRSCTGCTENMCRKRARPDEKSGFFFGQPKGERREARLMVDKSGDAPEAMKKKRFTVAEGETIAACLARMKQEGYRPIRRIEQPIFREVETNGETMVEPCGRIIEFEGVRDEP</sequence>
<evidence type="ECO:0008006" key="3">
    <source>
        <dbReference type="Google" id="ProtNLM"/>
    </source>
</evidence>
<evidence type="ECO:0000313" key="2">
    <source>
        <dbReference type="Proteomes" id="UP000075424"/>
    </source>
</evidence>
<dbReference type="Pfam" id="PF14044">
    <property type="entry name" value="NETI"/>
    <property type="match status" value="1"/>
</dbReference>
<dbReference type="EMBL" id="LQYV01000057">
    <property type="protein sequence ID" value="KYD27108.1"/>
    <property type="molecule type" value="Genomic_DNA"/>
</dbReference>
<dbReference type="InterPro" id="IPR025930">
    <property type="entry name" value="NETI"/>
</dbReference>
<organism evidence="1 2">
    <name type="scientific">Geobacillus stearothermophilus</name>
    <name type="common">Bacillus stearothermophilus</name>
    <dbReference type="NCBI Taxonomy" id="1422"/>
    <lineage>
        <taxon>Bacteria</taxon>
        <taxon>Bacillati</taxon>
        <taxon>Bacillota</taxon>
        <taxon>Bacilli</taxon>
        <taxon>Bacillales</taxon>
        <taxon>Anoxybacillaceae</taxon>
        <taxon>Geobacillus</taxon>
    </lineage>
</organism>
<dbReference type="PATRIC" id="fig|1422.18.peg.3202"/>
<protein>
    <recommendedName>
        <fullName evidence="3">NETI motif-containing protein</fullName>
    </recommendedName>
</protein>
<dbReference type="Proteomes" id="UP000075424">
    <property type="component" value="Unassembled WGS sequence"/>
</dbReference>
<proteinExistence type="predicted"/>
<name>A0A150MRJ8_GEOSE</name>
<comment type="caution">
    <text evidence="1">The sequence shown here is derived from an EMBL/GenBank/DDBJ whole genome shotgun (WGS) entry which is preliminary data.</text>
</comment>
<reference evidence="1 2" key="1">
    <citation type="submission" date="2016-01" db="EMBL/GenBank/DDBJ databases">
        <title>Draft Genome Sequences of Seven Thermophilic Sporeformers Isolated from Foods.</title>
        <authorList>
            <person name="Berendsen E.M."/>
            <person name="Wells-Bennik M.H."/>
            <person name="Krawcyk A.O."/>
            <person name="De Jong A."/>
            <person name="Holsappel S."/>
            <person name="Eijlander R.T."/>
            <person name="Kuipers O.P."/>
        </authorList>
    </citation>
    <scope>NUCLEOTIDE SEQUENCE [LARGE SCALE GENOMIC DNA]</scope>
    <source>
        <strain evidence="1 2">B4109</strain>
    </source>
</reference>
<gene>
    <name evidence="1" type="ORF">B4109_1402</name>
</gene>